<dbReference type="EMBL" id="KN838671">
    <property type="protein sequence ID" value="KIJ98329.1"/>
    <property type="molecule type" value="Genomic_DNA"/>
</dbReference>
<sequence length="155" mass="17694">MLLSTDWVRNGKEQEEAAVRRNHLAGCRVRTNISSMGSWKLEYWHVYPTPPRAIENCRPHTYDSDTPLLTLLHPLAYNSGRSSLGHSLVLGNFSSPAKTLKHAERPRPSPRISVSERKPERVLVCFWSLLFTFSSTLLRFLVFPVPSAPPRMKLQ</sequence>
<dbReference type="HOGENOM" id="CLU_1695759_0_0_1"/>
<keyword evidence="1" id="KW-0472">Membrane</keyword>
<keyword evidence="1" id="KW-1133">Transmembrane helix</keyword>
<proteinExistence type="predicted"/>
<organism evidence="2 3">
    <name type="scientific">Laccaria amethystina LaAM-08-1</name>
    <dbReference type="NCBI Taxonomy" id="1095629"/>
    <lineage>
        <taxon>Eukaryota</taxon>
        <taxon>Fungi</taxon>
        <taxon>Dikarya</taxon>
        <taxon>Basidiomycota</taxon>
        <taxon>Agaricomycotina</taxon>
        <taxon>Agaricomycetes</taxon>
        <taxon>Agaricomycetidae</taxon>
        <taxon>Agaricales</taxon>
        <taxon>Agaricineae</taxon>
        <taxon>Hydnangiaceae</taxon>
        <taxon>Laccaria</taxon>
    </lineage>
</organism>
<reference evidence="2 3" key="1">
    <citation type="submission" date="2014-04" db="EMBL/GenBank/DDBJ databases">
        <authorList>
            <consortium name="DOE Joint Genome Institute"/>
            <person name="Kuo A."/>
            <person name="Kohler A."/>
            <person name="Nagy L.G."/>
            <person name="Floudas D."/>
            <person name="Copeland A."/>
            <person name="Barry K.W."/>
            <person name="Cichocki N."/>
            <person name="Veneault-Fourrey C."/>
            <person name="LaButti K."/>
            <person name="Lindquist E.A."/>
            <person name="Lipzen A."/>
            <person name="Lundell T."/>
            <person name="Morin E."/>
            <person name="Murat C."/>
            <person name="Sun H."/>
            <person name="Tunlid A."/>
            <person name="Henrissat B."/>
            <person name="Grigoriev I.V."/>
            <person name="Hibbett D.S."/>
            <person name="Martin F."/>
            <person name="Nordberg H.P."/>
            <person name="Cantor M.N."/>
            <person name="Hua S.X."/>
        </authorList>
    </citation>
    <scope>NUCLEOTIDE SEQUENCE [LARGE SCALE GENOMIC DNA]</scope>
    <source>
        <strain evidence="2 3">LaAM-08-1</strain>
    </source>
</reference>
<dbReference type="AlphaFoldDB" id="A0A0C9WMN2"/>
<evidence type="ECO:0000256" key="1">
    <source>
        <dbReference type="SAM" id="Phobius"/>
    </source>
</evidence>
<keyword evidence="3" id="KW-1185">Reference proteome</keyword>
<gene>
    <name evidence="2" type="ORF">K443DRAFT_211143</name>
</gene>
<feature type="transmembrane region" description="Helical" evidence="1">
    <location>
        <begin position="122"/>
        <end position="142"/>
    </location>
</feature>
<dbReference type="Proteomes" id="UP000054477">
    <property type="component" value="Unassembled WGS sequence"/>
</dbReference>
<reference evidence="3" key="2">
    <citation type="submission" date="2015-01" db="EMBL/GenBank/DDBJ databases">
        <title>Evolutionary Origins and Diversification of the Mycorrhizal Mutualists.</title>
        <authorList>
            <consortium name="DOE Joint Genome Institute"/>
            <consortium name="Mycorrhizal Genomics Consortium"/>
            <person name="Kohler A."/>
            <person name="Kuo A."/>
            <person name="Nagy L.G."/>
            <person name="Floudas D."/>
            <person name="Copeland A."/>
            <person name="Barry K.W."/>
            <person name="Cichocki N."/>
            <person name="Veneault-Fourrey C."/>
            <person name="LaButti K."/>
            <person name="Lindquist E.A."/>
            <person name="Lipzen A."/>
            <person name="Lundell T."/>
            <person name="Morin E."/>
            <person name="Murat C."/>
            <person name="Riley R."/>
            <person name="Ohm R."/>
            <person name="Sun H."/>
            <person name="Tunlid A."/>
            <person name="Henrissat B."/>
            <person name="Grigoriev I.V."/>
            <person name="Hibbett D.S."/>
            <person name="Martin F."/>
        </authorList>
    </citation>
    <scope>NUCLEOTIDE SEQUENCE [LARGE SCALE GENOMIC DNA]</scope>
    <source>
        <strain evidence="3">LaAM-08-1</strain>
    </source>
</reference>
<name>A0A0C9WMN2_9AGAR</name>
<accession>A0A0C9WMN2</accession>
<protein>
    <submittedName>
        <fullName evidence="2">Uncharacterized protein</fullName>
    </submittedName>
</protein>
<keyword evidence="1" id="KW-0812">Transmembrane</keyword>
<evidence type="ECO:0000313" key="2">
    <source>
        <dbReference type="EMBL" id="KIJ98329.1"/>
    </source>
</evidence>
<evidence type="ECO:0000313" key="3">
    <source>
        <dbReference type="Proteomes" id="UP000054477"/>
    </source>
</evidence>